<keyword evidence="3 6" id="KW-0547">Nucleotide-binding</keyword>
<dbReference type="Pfam" id="PF17941">
    <property type="entry name" value="PP_kinase_C_1"/>
    <property type="match status" value="1"/>
</dbReference>
<evidence type="ECO:0000256" key="3">
    <source>
        <dbReference type="ARBA" id="ARBA00022741"/>
    </source>
</evidence>
<feature type="domain" description="Polyphosphate kinase C-terminal" evidence="10">
    <location>
        <begin position="495"/>
        <end position="664"/>
    </location>
</feature>
<dbReference type="NCBIfam" id="NF003917">
    <property type="entry name" value="PRK05443.1-1"/>
    <property type="match status" value="1"/>
</dbReference>
<dbReference type="Gene3D" id="3.30.1840.10">
    <property type="entry name" value="Polyphosphate kinase middle domain"/>
    <property type="match status" value="1"/>
</dbReference>
<dbReference type="InterPro" id="IPR041108">
    <property type="entry name" value="PP_kinase_C_1"/>
</dbReference>
<proteinExistence type="inferred from homology"/>
<feature type="binding site" evidence="6">
    <location>
        <position position="397"/>
    </location>
    <ligand>
        <name>Mg(2+)</name>
        <dbReference type="ChEBI" id="CHEBI:18420"/>
    </ligand>
</feature>
<accession>A0ABU5ZU07</accession>
<feature type="binding site" evidence="6">
    <location>
        <position position="556"/>
    </location>
    <ligand>
        <name>ATP</name>
        <dbReference type="ChEBI" id="CHEBI:30616"/>
    </ligand>
</feature>
<protein>
    <recommendedName>
        <fullName evidence="6 7">Polyphosphate kinase</fullName>
        <ecNumber evidence="6 7">2.7.4.1</ecNumber>
    </recommendedName>
    <alternativeName>
        <fullName evidence="6">ATP-polyphosphate phosphotransferase</fullName>
    </alternativeName>
    <alternativeName>
        <fullName evidence="6">Polyphosphoric acid kinase</fullName>
    </alternativeName>
</protein>
<dbReference type="EMBL" id="JAYKLX010000003">
    <property type="protein sequence ID" value="MEB3345473.1"/>
    <property type="molecule type" value="Genomic_DNA"/>
</dbReference>
<dbReference type="RefSeq" id="WP_324179498.1">
    <property type="nucleotide sequence ID" value="NZ_BAABAW010000007.1"/>
</dbReference>
<dbReference type="EC" id="2.7.4.1" evidence="6 7"/>
<evidence type="ECO:0000313" key="12">
    <source>
        <dbReference type="EMBL" id="MEB3345473.1"/>
    </source>
</evidence>
<evidence type="ECO:0000256" key="1">
    <source>
        <dbReference type="ARBA" id="ARBA00022553"/>
    </source>
</evidence>
<feature type="domain" description="Polyphosphate kinase C-terminal" evidence="11">
    <location>
        <begin position="323"/>
        <end position="485"/>
    </location>
</feature>
<comment type="similarity">
    <text evidence="6 7">Belongs to the polyphosphate kinase 1 (PPK1) family.</text>
</comment>
<feature type="binding site" evidence="6">
    <location>
        <position position="46"/>
    </location>
    <ligand>
        <name>ATP</name>
        <dbReference type="ChEBI" id="CHEBI:30616"/>
    </ligand>
</feature>
<keyword evidence="4 6" id="KW-0418">Kinase</keyword>
<evidence type="ECO:0000256" key="5">
    <source>
        <dbReference type="ARBA" id="ARBA00022840"/>
    </source>
</evidence>
<dbReference type="Pfam" id="PF02503">
    <property type="entry name" value="PP_kinase"/>
    <property type="match status" value="1"/>
</dbReference>
<comment type="caution">
    <text evidence="12">The sequence shown here is derived from an EMBL/GenBank/DDBJ whole genome shotgun (WGS) entry which is preliminary data.</text>
</comment>
<keyword evidence="6" id="KW-0460">Magnesium</keyword>
<evidence type="ECO:0000313" key="13">
    <source>
        <dbReference type="Proteomes" id="UP001327027"/>
    </source>
</evidence>
<dbReference type="Gene3D" id="3.30.870.10">
    <property type="entry name" value="Endonuclease Chain A"/>
    <property type="match status" value="2"/>
</dbReference>
<dbReference type="HAMAP" id="MF_00347">
    <property type="entry name" value="Polyphosphate_kinase"/>
    <property type="match status" value="1"/>
</dbReference>
<sequence>MALISNKYYNRDLSWLRFNHRVLQEAADRNNSLYDRIKFLAIFSSNLDEFFKVRVSDIRKIKNLDKSLRKKLITKPNKLLKQIKKQVHLQQEEFGNIYTNDILNELKNEGIKLIACESFSESQKKFAKVYFEKHLKNELVTTINNISNRESVFIENEQLYLTAFVNNKELLVVKIPSDTPRFIVFPTKGSSFDITFVDDILKYNLAELYAEKKTSDFYAIKISRDAELYIENEYSGDLLTKIKNSLGNRDTGQVTRLLIDERMPTELLERTQQILDANETDILYGGKYHNFKDFFGFPNPTNKKLSEDSIEPIPHPELRNYTSIFKAIAQKDRLLYYPYESFEDILRLVEQAAGDKNVTKIKVTLYRVAKKSRLAEALLKATQNGKEVFVFIETKARFDEENNIRWGKILEENGAKVRYSYPGIKVHSKILLVERIENESTKHYSYISTGNFNEKTAKIYTDFGLMTANKKITSELNQVFQLLEGTIIVPKTKKLLVSPFSTRNTFEKLIGKEIDNAKEGKEAYIILKLNSLQDYKMIDLLYNASNAGVNIRLLVRGICCLVPGIKDQSENIYITSIVDRFLEHSRVYIFANGGDEKMFIGSADWMTRNLDHRIEVITPILDQDVFLKIRKMIQLQLDDTIKARIINAEQDNAYVNSTKSVRAQIATLSAITQK</sequence>
<comment type="catalytic activity">
    <reaction evidence="6 7">
        <text>[phosphate](n) + ATP = [phosphate](n+1) + ADP</text>
        <dbReference type="Rhea" id="RHEA:19573"/>
        <dbReference type="Rhea" id="RHEA-COMP:9859"/>
        <dbReference type="Rhea" id="RHEA-COMP:14280"/>
        <dbReference type="ChEBI" id="CHEBI:16838"/>
        <dbReference type="ChEBI" id="CHEBI:30616"/>
        <dbReference type="ChEBI" id="CHEBI:456216"/>
        <dbReference type="EC" id="2.7.4.1"/>
    </reaction>
</comment>
<keyword evidence="5 6" id="KW-0067">ATP-binding</keyword>
<name>A0ABU5ZU07_9FLAO</name>
<evidence type="ECO:0000256" key="7">
    <source>
        <dbReference type="RuleBase" id="RU003800"/>
    </source>
</evidence>
<keyword evidence="13" id="KW-1185">Reference proteome</keyword>
<keyword evidence="6" id="KW-0479">Metal-binding</keyword>
<dbReference type="Pfam" id="PF13090">
    <property type="entry name" value="PP_kinase_C"/>
    <property type="match status" value="1"/>
</dbReference>
<feature type="domain" description="Polyphosphate kinase N-terminal" evidence="9">
    <location>
        <begin position="8"/>
        <end position="113"/>
    </location>
</feature>
<dbReference type="SUPFAM" id="SSF56024">
    <property type="entry name" value="Phospholipase D/nuclease"/>
    <property type="match status" value="2"/>
</dbReference>
<dbReference type="CDD" id="cd09164">
    <property type="entry name" value="PLDc_EcPPK1_C1_like"/>
    <property type="match status" value="1"/>
</dbReference>
<feature type="active site" description="Phosphohistidine intermediate" evidence="6">
    <location>
        <position position="427"/>
    </location>
</feature>
<dbReference type="InterPro" id="IPR003414">
    <property type="entry name" value="PP_kinase"/>
</dbReference>
<gene>
    <name evidence="12" type="primary">ppk1</name>
    <name evidence="6" type="synonym">ppk</name>
    <name evidence="12" type="ORF">U6A24_08390</name>
</gene>
<dbReference type="InterPro" id="IPR025198">
    <property type="entry name" value="PPK_N_dom"/>
</dbReference>
<feature type="domain" description="Polyphosphate kinase middle" evidence="8">
    <location>
        <begin position="123"/>
        <end position="297"/>
    </location>
</feature>
<keyword evidence="2 6" id="KW-0808">Transferase</keyword>
<comment type="PTM">
    <text evidence="6 7">An intermediate of this reaction is the autophosphorylated ppk in which a phosphate is covalently linked to a histidine residue through a N-P bond.</text>
</comment>
<dbReference type="InterPro" id="IPR036830">
    <property type="entry name" value="PP_kinase_middle_dom_sf"/>
</dbReference>
<dbReference type="SUPFAM" id="SSF140356">
    <property type="entry name" value="PPK N-terminal domain-like"/>
    <property type="match status" value="1"/>
</dbReference>
<evidence type="ECO:0000259" key="8">
    <source>
        <dbReference type="Pfam" id="PF02503"/>
    </source>
</evidence>
<dbReference type="SUPFAM" id="SSF143724">
    <property type="entry name" value="PHP14-like"/>
    <property type="match status" value="1"/>
</dbReference>
<dbReference type="PANTHER" id="PTHR30218">
    <property type="entry name" value="POLYPHOSPHATE KINASE"/>
    <property type="match status" value="1"/>
</dbReference>
<comment type="cofactor">
    <cofactor evidence="6">
        <name>Mg(2+)</name>
        <dbReference type="ChEBI" id="CHEBI:18420"/>
    </cofactor>
</comment>
<keyword evidence="1 6" id="KW-0597">Phosphoprotein</keyword>
<dbReference type="PIRSF" id="PIRSF015589">
    <property type="entry name" value="PP_kinase"/>
    <property type="match status" value="1"/>
</dbReference>
<dbReference type="InterPro" id="IPR036832">
    <property type="entry name" value="PPK_N_dom_sf"/>
</dbReference>
<dbReference type="Proteomes" id="UP001327027">
    <property type="component" value="Unassembled WGS sequence"/>
</dbReference>
<evidence type="ECO:0000259" key="9">
    <source>
        <dbReference type="Pfam" id="PF13089"/>
    </source>
</evidence>
<dbReference type="CDD" id="cd09167">
    <property type="entry name" value="PLDc_EcPPK1_C2_like"/>
    <property type="match status" value="1"/>
</dbReference>
<evidence type="ECO:0000256" key="4">
    <source>
        <dbReference type="ARBA" id="ARBA00022777"/>
    </source>
</evidence>
<evidence type="ECO:0000259" key="10">
    <source>
        <dbReference type="Pfam" id="PF13090"/>
    </source>
</evidence>
<comment type="function">
    <text evidence="6 7">Catalyzes the reversible transfer of the terminal phosphate of ATP to form a long-chain polyphosphate (polyP).</text>
</comment>
<dbReference type="GO" id="GO:0008976">
    <property type="term" value="F:polyphosphate kinase activity"/>
    <property type="evidence" value="ECO:0007669"/>
    <property type="project" value="UniProtKB-EC"/>
</dbReference>
<evidence type="ECO:0000259" key="11">
    <source>
        <dbReference type="Pfam" id="PF17941"/>
    </source>
</evidence>
<dbReference type="InterPro" id="IPR024953">
    <property type="entry name" value="PP_kinase_middle"/>
</dbReference>
<dbReference type="InterPro" id="IPR025200">
    <property type="entry name" value="PPK_C_dom2"/>
</dbReference>
<dbReference type="PANTHER" id="PTHR30218:SF0">
    <property type="entry name" value="POLYPHOSPHATE KINASE"/>
    <property type="match status" value="1"/>
</dbReference>
<reference evidence="12 13" key="1">
    <citation type="journal article" date="2013" name="Int. J. Syst. Evol. Microbiol.">
        <title>Aquimarina gracilis sp. nov., isolated from the gut microflora of a mussel, Mytilus coruscus, and emended description of Aquimarina spongiae.</title>
        <authorList>
            <person name="Park S.C."/>
            <person name="Choe H.N."/>
            <person name="Baik K.S."/>
            <person name="Seong C.N."/>
        </authorList>
    </citation>
    <scope>NUCLEOTIDE SEQUENCE [LARGE SCALE GENOMIC DNA]</scope>
    <source>
        <strain evidence="12 13">PSC32</strain>
    </source>
</reference>
<evidence type="ECO:0000256" key="6">
    <source>
        <dbReference type="HAMAP-Rule" id="MF_00347"/>
    </source>
</evidence>
<dbReference type="NCBIfam" id="TIGR03705">
    <property type="entry name" value="poly_P_kin"/>
    <property type="match status" value="1"/>
</dbReference>
<organism evidence="12 13">
    <name type="scientific">Aquimarina gracilis</name>
    <dbReference type="NCBI Taxonomy" id="874422"/>
    <lineage>
        <taxon>Bacteria</taxon>
        <taxon>Pseudomonadati</taxon>
        <taxon>Bacteroidota</taxon>
        <taxon>Flavobacteriia</taxon>
        <taxon>Flavobacteriales</taxon>
        <taxon>Flavobacteriaceae</taxon>
        <taxon>Aquimarina</taxon>
    </lineage>
</organism>
<feature type="binding site" evidence="6">
    <location>
        <position position="584"/>
    </location>
    <ligand>
        <name>ATP</name>
        <dbReference type="ChEBI" id="CHEBI:30616"/>
    </ligand>
</feature>
<feature type="binding site" evidence="6">
    <location>
        <position position="460"/>
    </location>
    <ligand>
        <name>ATP</name>
        <dbReference type="ChEBI" id="CHEBI:30616"/>
    </ligand>
</feature>
<feature type="binding site" evidence="6">
    <location>
        <position position="367"/>
    </location>
    <ligand>
        <name>Mg(2+)</name>
        <dbReference type="ChEBI" id="CHEBI:18420"/>
    </ligand>
</feature>
<evidence type="ECO:0000256" key="2">
    <source>
        <dbReference type="ARBA" id="ARBA00022679"/>
    </source>
</evidence>
<dbReference type="Gene3D" id="1.20.58.310">
    <property type="entry name" value="Polyphosphate kinase N-terminal domain"/>
    <property type="match status" value="1"/>
</dbReference>
<dbReference type="Pfam" id="PF13089">
    <property type="entry name" value="PP_kinase_N"/>
    <property type="match status" value="1"/>
</dbReference>